<dbReference type="PROSITE" id="PS51257">
    <property type="entry name" value="PROKAR_LIPOPROTEIN"/>
    <property type="match status" value="1"/>
</dbReference>
<reference evidence="2 3" key="1">
    <citation type="submission" date="2023-04" db="EMBL/GenBank/DDBJ databases">
        <authorList>
            <person name="Hsu D."/>
        </authorList>
    </citation>
    <scope>NUCLEOTIDE SEQUENCE [LARGE SCALE GENOMIC DNA]</scope>
    <source>
        <strain evidence="2 3">MK1</strain>
    </source>
</reference>
<sequence>MKKRSVILLALLMVLALVAVGCGDAAGTQAVKLGIVQIVEHPALDASRTGFLDALNDNGFAEGDNLEVDYKNAQGDQSTLKTISQKFVNDQVDLVLAIATPSAITMASETQSTPILITAVTDPVAANLVKSNENPGTNVTGTTDMTPVKAQLEMLKQLSPDVEKVGVIYNSSEINSEVQVNIAKEAAAELGLEIVEATVTTSAEVMQVSQSLVGQVDAIYVPTDNLVASSIASVVTVAEEHDIPLVVGESGMVNGGALATIGIDYYKLGYQTGEMAVRVINGEKPAEMAIESQKELDIVVNLGAAERMGVEIPQEIIDQAKEVIE</sequence>
<dbReference type="Gene3D" id="3.40.50.2300">
    <property type="match status" value="2"/>
</dbReference>
<proteinExistence type="predicted"/>
<dbReference type="Proteomes" id="UP001329915">
    <property type="component" value="Chromosome"/>
</dbReference>
<keyword evidence="1" id="KW-0732">Signal</keyword>
<feature type="signal peptide" evidence="1">
    <location>
        <begin position="1"/>
        <end position="25"/>
    </location>
</feature>
<dbReference type="PANTHER" id="PTHR35271">
    <property type="entry name" value="ABC TRANSPORTER, SUBSTRATE-BINDING LIPOPROTEIN-RELATED"/>
    <property type="match status" value="1"/>
</dbReference>
<dbReference type="KEGG" id="dbc:MFMK1_001450"/>
<protein>
    <submittedName>
        <fullName evidence="2">ABC transporter substrate-binding protein</fullName>
    </submittedName>
</protein>
<feature type="chain" id="PRO_5043434650" evidence="1">
    <location>
        <begin position="26"/>
        <end position="325"/>
    </location>
</feature>
<name>A0AAU0UL60_9FIRM</name>
<evidence type="ECO:0000313" key="2">
    <source>
        <dbReference type="EMBL" id="WRO21640.1"/>
    </source>
</evidence>
<dbReference type="InterPro" id="IPR028082">
    <property type="entry name" value="Peripla_BP_I"/>
</dbReference>
<organism evidence="2 3">
    <name type="scientific">Metallumcola ferriviriculae</name>
    <dbReference type="NCBI Taxonomy" id="3039180"/>
    <lineage>
        <taxon>Bacteria</taxon>
        <taxon>Bacillati</taxon>
        <taxon>Bacillota</taxon>
        <taxon>Clostridia</taxon>
        <taxon>Neomoorellales</taxon>
        <taxon>Desulfitibacteraceae</taxon>
        <taxon>Metallumcola</taxon>
    </lineage>
</organism>
<gene>
    <name evidence="2" type="ORF">MFMK1_001450</name>
</gene>
<dbReference type="PANTHER" id="PTHR35271:SF1">
    <property type="entry name" value="ABC TRANSPORTER, SUBSTRATE-BINDING LIPOPROTEIN"/>
    <property type="match status" value="1"/>
</dbReference>
<dbReference type="AlphaFoldDB" id="A0AAU0UL60"/>
<dbReference type="CDD" id="cd06325">
    <property type="entry name" value="PBP1_ABC_unchar_transporter"/>
    <property type="match status" value="1"/>
</dbReference>
<dbReference type="Pfam" id="PF04392">
    <property type="entry name" value="ABC_sub_bind"/>
    <property type="match status" value="1"/>
</dbReference>
<accession>A0AAU0UL60</accession>
<dbReference type="EMBL" id="CP121694">
    <property type="protein sequence ID" value="WRO21640.1"/>
    <property type="molecule type" value="Genomic_DNA"/>
</dbReference>
<evidence type="ECO:0000256" key="1">
    <source>
        <dbReference type="SAM" id="SignalP"/>
    </source>
</evidence>
<keyword evidence="3" id="KW-1185">Reference proteome</keyword>
<dbReference type="InterPro" id="IPR007487">
    <property type="entry name" value="ABC_transpt-TYRBP-like"/>
</dbReference>
<dbReference type="RefSeq" id="WP_366924472.1">
    <property type="nucleotide sequence ID" value="NZ_CP121694.1"/>
</dbReference>
<dbReference type="SUPFAM" id="SSF53822">
    <property type="entry name" value="Periplasmic binding protein-like I"/>
    <property type="match status" value="1"/>
</dbReference>
<evidence type="ECO:0000313" key="3">
    <source>
        <dbReference type="Proteomes" id="UP001329915"/>
    </source>
</evidence>